<evidence type="ECO:0000313" key="7">
    <source>
        <dbReference type="Proteomes" id="UP001253595"/>
    </source>
</evidence>
<dbReference type="PANTHER" id="PTHR38776:SF1">
    <property type="entry name" value="MLTA-INTERACTING PROTEIN-RELATED"/>
    <property type="match status" value="1"/>
</dbReference>
<dbReference type="Proteomes" id="UP001253595">
    <property type="component" value="Unassembled WGS sequence"/>
</dbReference>
<gene>
    <name evidence="6" type="ORF">J2X05_002489</name>
</gene>
<dbReference type="InterPro" id="IPR010583">
    <property type="entry name" value="MipA"/>
</dbReference>
<reference evidence="6 7" key="1">
    <citation type="submission" date="2023-07" db="EMBL/GenBank/DDBJ databases">
        <title>Sorghum-associated microbial communities from plants grown in Nebraska, USA.</title>
        <authorList>
            <person name="Schachtman D."/>
        </authorList>
    </citation>
    <scope>NUCLEOTIDE SEQUENCE [LARGE SCALE GENOMIC DNA]</scope>
    <source>
        <strain evidence="6 7">BE190</strain>
    </source>
</reference>
<accession>A0ABU1UZ41</accession>
<organism evidence="6 7">
    <name type="scientific">Cellvibrio fibrivorans</name>
    <dbReference type="NCBI Taxonomy" id="126350"/>
    <lineage>
        <taxon>Bacteria</taxon>
        <taxon>Pseudomonadati</taxon>
        <taxon>Pseudomonadota</taxon>
        <taxon>Gammaproteobacteria</taxon>
        <taxon>Cellvibrionales</taxon>
        <taxon>Cellvibrionaceae</taxon>
        <taxon>Cellvibrio</taxon>
    </lineage>
</organism>
<sequence>MRRFVIGSVAVIASHAITCVAGDLSSDVRKGASGPDSGNGGYVEVGAGLNTYTSPIVGLPEGNKKGEVHTEIFLDINARYQYNGWFMELFSQSLEQFTMGYNFFNGSNAYNNEGNCALDWVALAEHDEMSADESNDYRGLKTRRSDFMSGPRATVYLDNYIVQLHALTDISRTHYGELYSLKLARHWQYRNWNFHGIVGATYRSREIADYYYSIDASEASEKYPEYNAPAGMSYVTELGATYPLSEKWVFRGFIRRIDLDRNANDSPLILDDRSEMIATAISYVF</sequence>
<dbReference type="RefSeq" id="WP_310072803.1">
    <property type="nucleotide sequence ID" value="NZ_JAVDVX010000004.1"/>
</dbReference>
<keyword evidence="3" id="KW-0732">Signal</keyword>
<evidence type="ECO:0000256" key="3">
    <source>
        <dbReference type="ARBA" id="ARBA00022729"/>
    </source>
</evidence>
<comment type="similarity">
    <text evidence="2">Belongs to the MipA/OmpV family.</text>
</comment>
<keyword evidence="5" id="KW-0998">Cell outer membrane</keyword>
<evidence type="ECO:0000256" key="2">
    <source>
        <dbReference type="ARBA" id="ARBA00005722"/>
    </source>
</evidence>
<dbReference type="Pfam" id="PF06629">
    <property type="entry name" value="MipA"/>
    <property type="match status" value="1"/>
</dbReference>
<keyword evidence="4" id="KW-0472">Membrane</keyword>
<evidence type="ECO:0000256" key="5">
    <source>
        <dbReference type="ARBA" id="ARBA00023237"/>
    </source>
</evidence>
<evidence type="ECO:0000256" key="1">
    <source>
        <dbReference type="ARBA" id="ARBA00004442"/>
    </source>
</evidence>
<evidence type="ECO:0000256" key="4">
    <source>
        <dbReference type="ARBA" id="ARBA00023136"/>
    </source>
</evidence>
<comment type="caution">
    <text evidence="6">The sequence shown here is derived from an EMBL/GenBank/DDBJ whole genome shotgun (WGS) entry which is preliminary data.</text>
</comment>
<evidence type="ECO:0000313" key="6">
    <source>
        <dbReference type="EMBL" id="MDR7090465.1"/>
    </source>
</evidence>
<keyword evidence="7" id="KW-1185">Reference proteome</keyword>
<dbReference type="PANTHER" id="PTHR38776">
    <property type="entry name" value="MLTA-INTERACTING PROTEIN-RELATED"/>
    <property type="match status" value="1"/>
</dbReference>
<protein>
    <submittedName>
        <fullName evidence="6">Outer membrane scaffolding protein for murein synthesis (MipA/OmpV family)</fullName>
    </submittedName>
</protein>
<dbReference type="EMBL" id="JAVDVX010000004">
    <property type="protein sequence ID" value="MDR7090465.1"/>
    <property type="molecule type" value="Genomic_DNA"/>
</dbReference>
<comment type="subcellular location">
    <subcellularLocation>
        <location evidence="1">Cell outer membrane</location>
    </subcellularLocation>
</comment>
<proteinExistence type="inferred from homology"/>
<name>A0ABU1UZ41_9GAMM</name>